<evidence type="ECO:0000313" key="22">
    <source>
        <dbReference type="Proteomes" id="UP000322051"/>
    </source>
</evidence>
<dbReference type="Proteomes" id="UP000198437">
    <property type="component" value="Unassembled WGS sequence"/>
</dbReference>
<protein>
    <recommendedName>
        <fullName evidence="29">CopG family transcriptional regulator</fullName>
    </recommendedName>
</protein>
<dbReference type="EMBL" id="LJGP01000008">
    <property type="protein sequence ID" value="KWU04474.1"/>
    <property type="molecule type" value="Genomic_DNA"/>
</dbReference>
<dbReference type="Proteomes" id="UP000460132">
    <property type="component" value="Unassembled WGS sequence"/>
</dbReference>
<dbReference type="Proteomes" id="UP000322051">
    <property type="component" value="Unassembled WGS sequence"/>
</dbReference>
<evidence type="ECO:0000313" key="16">
    <source>
        <dbReference type="EMBL" id="RXF60429.1"/>
    </source>
</evidence>
<reference evidence="12 19" key="3">
    <citation type="submission" date="2016-10" db="EMBL/GenBank/DDBJ databases">
        <title>WGS of isloates from the oral cavity of healthy individuals.</title>
        <authorList>
            <person name="Sharma S."/>
            <person name="Pal V.K."/>
            <person name="Patil P.B."/>
            <person name="Korpole S."/>
            <person name="Grover V."/>
        </authorList>
    </citation>
    <scope>NUCLEOTIDE SEQUENCE [LARGE SCALE GENOMIC DNA]</scope>
    <source>
        <strain evidence="12 19">DISK12</strain>
    </source>
</reference>
<dbReference type="AlphaFoldDB" id="A0A120DIS0"/>
<dbReference type="EMBL" id="JBETVU010000012">
    <property type="protein sequence ID" value="MES5150263.1"/>
    <property type="molecule type" value="Genomic_DNA"/>
</dbReference>
<evidence type="ECO:0000313" key="10">
    <source>
        <dbReference type="EMBL" id="MYN53678.1"/>
    </source>
</evidence>
<dbReference type="RefSeq" id="WP_005721863.1">
    <property type="nucleotide sequence ID" value="NZ_AP025162.1"/>
</dbReference>
<reference evidence="6" key="11">
    <citation type="submission" date="2020-07" db="EMBL/GenBank/DDBJ databases">
        <title>Comparative genomics analyses of Lactobacillus crispatus isolated from different ecological niches.</title>
        <authorList>
            <person name="Mancino W."/>
            <person name="Mancabelli L."/>
            <person name="Lugli G.A."/>
            <person name="Milani C."/>
            <person name="Viappiani A."/>
            <person name="Anzalone R."/>
            <person name="Longhi G."/>
            <person name="Ventura M."/>
            <person name="Turroni F."/>
        </authorList>
    </citation>
    <scope>NUCLEOTIDE SEQUENCE</scope>
    <source>
        <strain evidence="6">LB65</strain>
    </source>
</reference>
<evidence type="ECO:0000313" key="21">
    <source>
        <dbReference type="Proteomes" id="UP000289808"/>
    </source>
</evidence>
<gene>
    <name evidence="9" type="ORF">ABVC42_10160</name>
    <name evidence="5" type="ORF">AEL95_02560</name>
    <name evidence="11" type="ORF">AYP82_04610</name>
    <name evidence="12" type="ORF">BHU41_00780</name>
    <name evidence="13" type="ORF">CYJ79_01100</name>
    <name evidence="16" type="ORF">ERD32_00755</name>
    <name evidence="2" type="ORF">F1C02_04200</name>
    <name evidence="3" type="ORF">F1C09_06150</name>
    <name evidence="4" type="ORF">F8251_06145</name>
    <name evidence="14" type="ORF">GSR61_10175</name>
    <name evidence="10" type="ORF">GTK63_04980</name>
    <name evidence="15" type="ORF">GTO85_11505</name>
    <name evidence="6" type="ORF">HYQ56_1918</name>
    <name evidence="1" type="ORF">K8V23_02170</name>
    <name evidence="7" type="ORF">QP235_08315</name>
    <name evidence="8" type="ORF">RON39_00875</name>
</gene>
<evidence type="ECO:0008006" key="29">
    <source>
        <dbReference type="Google" id="ProtNLM"/>
    </source>
</evidence>
<evidence type="ECO:0000313" key="15">
    <source>
        <dbReference type="EMBL" id="QLL74910.1"/>
    </source>
</evidence>
<accession>A0A120DIS0</accession>
<evidence type="ECO:0000313" key="23">
    <source>
        <dbReference type="Proteomes" id="UP000324504"/>
    </source>
</evidence>
<evidence type="ECO:0000313" key="24">
    <source>
        <dbReference type="Proteomes" id="UP000430323"/>
    </source>
</evidence>
<reference evidence="1" key="13">
    <citation type="submission" date="2021-09" db="EMBL/GenBank/DDBJ databases">
        <authorList>
            <person name="Gilroy R."/>
        </authorList>
    </citation>
    <scope>NUCLEOTIDE SEQUENCE</scope>
    <source>
        <strain evidence="1">CHK194-22301</strain>
    </source>
</reference>
<dbReference type="Proteomes" id="UP001194414">
    <property type="component" value="Unassembled WGS sequence"/>
</dbReference>
<dbReference type="EMBL" id="SCLX01000003">
    <property type="protein sequence ID" value="RXF60429.1"/>
    <property type="molecule type" value="Genomic_DNA"/>
</dbReference>
<reference evidence="10 25" key="10">
    <citation type="submission" date="2020-01" db="EMBL/GenBank/DDBJ databases">
        <title>Vaginal microbiome of pregnant Indian women: Insights into the genome of dominants Lactobacillus species.</title>
        <authorList>
            <person name="Das B."/>
            <person name="Mehta O."/>
            <person name="Ghosh T.S."/>
            <person name="Kothidar A."/>
            <person name="Gowtham M.R."/>
            <person name="Mitra R."/>
            <person name="Kshetrapal P."/>
            <person name="Wadhwa N."/>
            <person name="Thiruvengadam R."/>
            <person name="Nair G.B."/>
            <person name="Bhatnagar S."/>
            <person name="Pore S."/>
        </authorList>
    </citation>
    <scope>NUCLEOTIDE SEQUENCE [LARGE SCALE GENOMIC DNA]</scope>
    <source>
        <strain evidence="10 25">Indica2</strain>
    </source>
</reference>
<proteinExistence type="predicted"/>
<dbReference type="EMBL" id="DYXB01000033">
    <property type="protein sequence ID" value="HJF09599.1"/>
    <property type="molecule type" value="Genomic_DNA"/>
</dbReference>
<dbReference type="EMBL" id="PKIW01000003">
    <property type="protein sequence ID" value="PLT12097.1"/>
    <property type="molecule type" value="Genomic_DNA"/>
</dbReference>
<evidence type="ECO:0000313" key="20">
    <source>
        <dbReference type="Proteomes" id="UP000235119"/>
    </source>
</evidence>
<dbReference type="Proteomes" id="UP000464915">
    <property type="component" value="Chromosome"/>
</dbReference>
<reference evidence="1" key="12">
    <citation type="journal article" date="2021" name="PeerJ">
        <title>Extensive microbial diversity within the chicken gut microbiome revealed by metagenomics and culture.</title>
        <authorList>
            <person name="Gilroy R."/>
            <person name="Ravi A."/>
            <person name="Getino M."/>
            <person name="Pursley I."/>
            <person name="Horton D.L."/>
            <person name="Alikhan N.F."/>
            <person name="Baker D."/>
            <person name="Gharbi K."/>
            <person name="Hall N."/>
            <person name="Watson M."/>
            <person name="Adriaenssens E.M."/>
            <person name="Foster-Nyarko E."/>
            <person name="Jarju S."/>
            <person name="Secka A."/>
            <person name="Antonio M."/>
            <person name="Oren A."/>
            <person name="Chaudhuri R.R."/>
            <person name="La Ragione R."/>
            <person name="Hildebrand F."/>
            <person name="Pallen M.J."/>
        </authorList>
    </citation>
    <scope>NUCLEOTIDE SEQUENCE</scope>
    <source>
        <strain evidence="1">CHK194-22301</strain>
    </source>
</reference>
<dbReference type="EMBL" id="JAVTXN010000003">
    <property type="protein sequence ID" value="MDT9608690.1"/>
    <property type="molecule type" value="Genomic_DNA"/>
</dbReference>
<evidence type="ECO:0000313" key="7">
    <source>
        <dbReference type="EMBL" id="MDK6503172.1"/>
    </source>
</evidence>
<reference evidence="7" key="14">
    <citation type="submission" date="2023-05" db="EMBL/GenBank/DDBJ databases">
        <title>Cataloging the Phylogenetic Diversity of Human Bladder Bacteria.</title>
        <authorList>
            <person name="Du J."/>
        </authorList>
    </citation>
    <scope>NUCLEOTIDE SEQUENCE</scope>
    <source>
        <strain evidence="7">UMB9226</strain>
    </source>
</reference>
<dbReference type="Proteomes" id="UP000784793">
    <property type="component" value="Unassembled WGS sequence"/>
</dbReference>
<dbReference type="Proteomes" id="UP001230300">
    <property type="component" value="Unassembled WGS sequence"/>
</dbReference>
<evidence type="ECO:0000313" key="9">
    <source>
        <dbReference type="EMBL" id="MES5150263.1"/>
    </source>
</evidence>
<dbReference type="EMBL" id="WWFF01000006">
    <property type="protein sequence ID" value="MYN53678.1"/>
    <property type="molecule type" value="Genomic_DNA"/>
</dbReference>
<evidence type="ECO:0000313" key="28">
    <source>
        <dbReference type="Proteomes" id="UP001434419"/>
    </source>
</evidence>
<reference evidence="4 24" key="7">
    <citation type="submission" date="2019-09" db="EMBL/GenBank/DDBJ databases">
        <title>Investigation of probiotic properties of different lactic acid bacteria.</title>
        <authorList>
            <person name="Jaomanjaka F."/>
            <person name="Blanc P."/>
        </authorList>
    </citation>
    <scope>NUCLEOTIDE SEQUENCE [LARGE SCALE GENOMIC DNA]</scope>
    <source>
        <strain evidence="4 24">BIO6272</strain>
    </source>
</reference>
<dbReference type="EMBL" id="WBOB01000027">
    <property type="protein sequence ID" value="KAB1973341.1"/>
    <property type="molecule type" value="Genomic_DNA"/>
</dbReference>
<evidence type="ECO:0000313" key="25">
    <source>
        <dbReference type="Proteomes" id="UP000460132"/>
    </source>
</evidence>
<evidence type="ECO:0000313" key="3">
    <source>
        <dbReference type="EMBL" id="KAA8812507.1"/>
    </source>
</evidence>
<reference evidence="13 20" key="4">
    <citation type="submission" date="2017-12" db="EMBL/GenBank/DDBJ databases">
        <title>Phylogenetic diversity of female urinary microbiome.</title>
        <authorList>
            <person name="Thomas-White K."/>
            <person name="Wolfe A.J."/>
        </authorList>
    </citation>
    <scope>NUCLEOTIDE SEQUENCE [LARGE SCALE GENOMIC DNA]</scope>
    <source>
        <strain evidence="13 20">UMB0085</strain>
    </source>
</reference>
<reference evidence="16 21" key="5">
    <citation type="submission" date="2019-01" db="EMBL/GenBank/DDBJ databases">
        <title>The genome sequence of Lactobacillus crispatus L49.</title>
        <authorList>
            <person name="Zhong J."/>
            <person name="Zhang J."/>
        </authorList>
    </citation>
    <scope>NUCLEOTIDE SEQUENCE [LARGE SCALE GENOMIC DNA]</scope>
    <source>
        <strain evidence="16 21">L49</strain>
    </source>
</reference>
<reference evidence="15 27" key="9">
    <citation type="submission" date="2020-01" db="EMBL/GenBank/DDBJ databases">
        <title>Complete and circular genome sequences of six lactobacillus isolates from horses.</title>
        <authorList>
            <person name="Hassan H.M."/>
        </authorList>
    </citation>
    <scope>NUCLEOTIDE SEQUENCE [LARGE SCALE GENOMIC DNA]</scope>
    <source>
        <strain evidence="15 27">1D</strain>
    </source>
</reference>
<dbReference type="Proteomes" id="UP000231914">
    <property type="component" value="Unassembled WGS sequence"/>
</dbReference>
<dbReference type="EMBL" id="VUAO01000008">
    <property type="protein sequence ID" value="KAA8798521.1"/>
    <property type="molecule type" value="Genomic_DNA"/>
</dbReference>
<evidence type="ECO:0000313" key="1">
    <source>
        <dbReference type="EMBL" id="HJF09599.1"/>
    </source>
</evidence>
<dbReference type="GeneID" id="69824283"/>
<dbReference type="EMBL" id="LYQW01000002">
    <property type="protein sequence ID" value="OXC24415.1"/>
    <property type="molecule type" value="Genomic_DNA"/>
</dbReference>
<sequence>MPRKHFELNSDVNKLIEKYDEINNVDFNKLVNKALRFYLVNQMNYKDVQDALNKADNEASKYIDEAMRSSMGDINRNY</sequence>
<evidence type="ECO:0000313" key="17">
    <source>
        <dbReference type="Proteomes" id="UP000067598"/>
    </source>
</evidence>
<accession>A0A6P1U029</accession>
<dbReference type="EMBL" id="JASOGN010000034">
    <property type="protein sequence ID" value="MDK6503172.1"/>
    <property type="molecule type" value="Genomic_DNA"/>
</dbReference>
<dbReference type="Proteomes" id="UP000510660">
    <property type="component" value="Chromosome"/>
</dbReference>
<evidence type="ECO:0000313" key="8">
    <source>
        <dbReference type="EMBL" id="MDT9608690.1"/>
    </source>
</evidence>
<evidence type="ECO:0000313" key="27">
    <source>
        <dbReference type="Proteomes" id="UP000510660"/>
    </source>
</evidence>
<evidence type="ECO:0000313" key="5">
    <source>
        <dbReference type="EMBL" id="KWU04474.1"/>
    </source>
</evidence>
<dbReference type="Proteomes" id="UP000289808">
    <property type="component" value="Unassembled WGS sequence"/>
</dbReference>
<evidence type="ECO:0000313" key="19">
    <source>
        <dbReference type="Proteomes" id="UP000231914"/>
    </source>
</evidence>
<dbReference type="Proteomes" id="UP000067598">
    <property type="component" value="Unassembled WGS sequence"/>
</dbReference>
<dbReference type="EMBL" id="CP047415">
    <property type="protein sequence ID" value="QLL74910.1"/>
    <property type="molecule type" value="Genomic_DNA"/>
</dbReference>
<dbReference type="EMBL" id="MKXG01000207">
    <property type="protein sequence ID" value="PJZ15903.1"/>
    <property type="molecule type" value="Genomic_DNA"/>
</dbReference>
<reference evidence="9" key="16">
    <citation type="submission" date="2024-06" db="EMBL/GenBank/DDBJ databases">
        <title>Vaginal Lactobacillus fatty acid response mechanisms reveal a metabolite-targeted strategy for bacterial vaginosis treatment.</title>
        <authorList>
            <person name="Zhu M."/>
            <person name="Blainey P.C."/>
            <person name="Bloom S.M."/>
            <person name="Kwon D.S."/>
        </authorList>
    </citation>
    <scope>NUCLEOTIDE SEQUENCE</scope>
    <source>
        <strain evidence="9">194_F1_1</strain>
    </source>
</reference>
<dbReference type="EMBL" id="VUAV01000030">
    <property type="protein sequence ID" value="KAA8812507.1"/>
    <property type="molecule type" value="Genomic_DNA"/>
</dbReference>
<dbReference type="Proteomes" id="UP001253287">
    <property type="component" value="Unassembled WGS sequence"/>
</dbReference>
<evidence type="ECO:0000313" key="26">
    <source>
        <dbReference type="Proteomes" id="UP000464915"/>
    </source>
</evidence>
<dbReference type="Proteomes" id="UP000324504">
    <property type="component" value="Unassembled WGS sequence"/>
</dbReference>
<evidence type="ECO:0000313" key="18">
    <source>
        <dbReference type="Proteomes" id="UP000198437"/>
    </source>
</evidence>
<reference evidence="14 26" key="8">
    <citation type="submission" date="2019-12" db="EMBL/GenBank/DDBJ databases">
        <title>Complete Genome Sequences of Lactobacillus strains, C25 and P38, Isolated from Chicken Cecum.</title>
        <authorList>
            <person name="Hassan H.M."/>
            <person name="Mendoza M."/>
            <person name="Rezvani M."/>
            <person name="Koci M.D."/>
            <person name="Dickey A.N."/>
            <person name="Scholl E.H."/>
        </authorList>
    </citation>
    <scope>NUCLEOTIDE SEQUENCE [LARGE SCALE GENOMIC DNA]</scope>
    <source>
        <strain evidence="14 26">C25</strain>
    </source>
</reference>
<name>A0A120DIS0_9LACO</name>
<evidence type="ECO:0000313" key="4">
    <source>
        <dbReference type="EMBL" id="KAB1973341.1"/>
    </source>
</evidence>
<evidence type="ECO:0000313" key="14">
    <source>
        <dbReference type="EMBL" id="QHQ68873.1"/>
    </source>
</evidence>
<evidence type="ECO:0000313" key="13">
    <source>
        <dbReference type="EMBL" id="PLT12097.1"/>
    </source>
</evidence>
<dbReference type="Proteomes" id="UP000430323">
    <property type="component" value="Unassembled WGS sequence"/>
</dbReference>
<dbReference type="Proteomes" id="UP000235119">
    <property type="component" value="Unassembled WGS sequence"/>
</dbReference>
<reference evidence="22 23" key="6">
    <citation type="submission" date="2019-09" db="EMBL/GenBank/DDBJ databases">
        <title>Comparative analysis of L. crispatus genomes revealed niche specific adaptation to different host and body sites.</title>
        <authorList>
            <person name="Pan M."/>
            <person name="Hidalgo-Cantabrana C."/>
            <person name="Barrangou R."/>
        </authorList>
    </citation>
    <scope>NUCLEOTIDE SEQUENCE [LARGE SCALE GENOMIC DNA]</scope>
    <source>
        <strain evidence="3 23">NCK2488</strain>
        <strain evidence="2 22">NCK973</strain>
    </source>
</reference>
<reference evidence="11 18" key="2">
    <citation type="submission" date="2016-05" db="EMBL/GenBank/DDBJ databases">
        <authorList>
            <person name="Johnson T.J."/>
            <person name="Youmans B.P."/>
            <person name="Case K.A."/>
        </authorList>
    </citation>
    <scope>NUCLEOTIDE SEQUENCE [LARGE SCALE GENOMIC DNA]</scope>
    <source>
        <strain evidence="11 18">UMNLC6</strain>
    </source>
</reference>
<dbReference type="PATRIC" id="fig|47770.28.peg.2113"/>
<evidence type="ECO:0000313" key="12">
    <source>
        <dbReference type="EMBL" id="PJZ15903.1"/>
    </source>
</evidence>
<dbReference type="Proteomes" id="UP001434419">
    <property type="component" value="Unassembled WGS sequence"/>
</dbReference>
<keyword evidence="28" id="KW-1185">Reference proteome</keyword>
<reference evidence="8" key="15">
    <citation type="submission" date="2023-08" db="EMBL/GenBank/DDBJ databases">
        <title>Lactobacillus from the Female Urinary Tract.</title>
        <authorList>
            <person name="Stegman N."/>
            <person name="Jackson B."/>
            <person name="Steiling M."/>
            <person name="Sedano C."/>
            <person name="Wolfe A."/>
            <person name="Putonti C."/>
        </authorList>
    </citation>
    <scope>NUCLEOTIDE SEQUENCE</scope>
    <source>
        <strain evidence="8">UMB5661</strain>
    </source>
</reference>
<reference evidence="5 17" key="1">
    <citation type="journal article" date="2016" name="Microbiology (Mosc.)">
        <title>Comparison of Lactobacillus crispatus isolates from Lactobacillus-dominated vaginal microbiomes with isolates from microbiomes containing bacterial vaginosis-associated bacteria.</title>
        <authorList>
            <person name="Abdelmaksoud A.A."/>
            <person name="Koparde V.N."/>
            <person name="Sheth N.U."/>
            <person name="Serrano M.G."/>
            <person name="Glascock A.L."/>
            <person name="Fettweis J.M."/>
            <person name="Strauss Iii J.F."/>
            <person name="Buck G.A."/>
            <person name="Jefferson K.K."/>
        </authorList>
    </citation>
    <scope>NUCLEOTIDE SEQUENCE [LARGE SCALE GENOMIC DNA]</scope>
    <source>
        <strain evidence="5 17">VMC3</strain>
    </source>
</reference>
<evidence type="ECO:0000313" key="2">
    <source>
        <dbReference type="EMBL" id="KAA8798521.1"/>
    </source>
</evidence>
<dbReference type="OMA" id="FYLVNQM"/>
<evidence type="ECO:0000313" key="6">
    <source>
        <dbReference type="EMBL" id="MBI1708928.1"/>
    </source>
</evidence>
<evidence type="ECO:0000313" key="11">
    <source>
        <dbReference type="EMBL" id="OXC24415.1"/>
    </source>
</evidence>
<dbReference type="EMBL" id="JACCPP010000027">
    <property type="protein sequence ID" value="MBI1708928.1"/>
    <property type="molecule type" value="Genomic_DNA"/>
</dbReference>
<dbReference type="EMBL" id="CP047142">
    <property type="protein sequence ID" value="QHQ68873.1"/>
    <property type="molecule type" value="Genomic_DNA"/>
</dbReference>
<organism evidence="5 17">
    <name type="scientific">Lactobacillus crispatus</name>
    <dbReference type="NCBI Taxonomy" id="47770"/>
    <lineage>
        <taxon>Bacteria</taxon>
        <taxon>Bacillati</taxon>
        <taxon>Bacillota</taxon>
        <taxon>Bacilli</taxon>
        <taxon>Lactobacillales</taxon>
        <taxon>Lactobacillaceae</taxon>
        <taxon>Lactobacillus</taxon>
    </lineage>
</organism>